<dbReference type="InterPro" id="IPR029063">
    <property type="entry name" value="SAM-dependent_MTases_sf"/>
</dbReference>
<organism evidence="5 6">
    <name type="scientific">Runella slithyformis (strain ATCC 29530 / DSM 19594 / LMG 11500 / NCIMB 11436 / LSU 4)</name>
    <dbReference type="NCBI Taxonomy" id="761193"/>
    <lineage>
        <taxon>Bacteria</taxon>
        <taxon>Pseudomonadati</taxon>
        <taxon>Bacteroidota</taxon>
        <taxon>Cytophagia</taxon>
        <taxon>Cytophagales</taxon>
        <taxon>Spirosomataceae</taxon>
        <taxon>Runella</taxon>
    </lineage>
</organism>
<reference evidence="5 6" key="2">
    <citation type="journal article" date="2012" name="Stand. Genomic Sci.">
        <title>Complete genome sequence of the aquatic bacterium Runella slithyformis type strain (LSU 4(T)).</title>
        <authorList>
            <person name="Copeland A."/>
            <person name="Zhang X."/>
            <person name="Misra M."/>
            <person name="Lapidus A."/>
            <person name="Nolan M."/>
            <person name="Lucas S."/>
            <person name="Deshpande S."/>
            <person name="Cheng J.F."/>
            <person name="Tapia R."/>
            <person name="Goodwin L.A."/>
            <person name="Pitluck S."/>
            <person name="Liolios K."/>
            <person name="Pagani I."/>
            <person name="Ivanova N."/>
            <person name="Mikhailova N."/>
            <person name="Pati A."/>
            <person name="Chen A."/>
            <person name="Palaniappan K."/>
            <person name="Land M."/>
            <person name="Hauser L."/>
            <person name="Pan C."/>
            <person name="Jeffries C.D."/>
            <person name="Detter J.C."/>
            <person name="Brambilla E.M."/>
            <person name="Rohde M."/>
            <person name="Djao O.D."/>
            <person name="Goker M."/>
            <person name="Sikorski J."/>
            <person name="Tindall B.J."/>
            <person name="Woyke T."/>
            <person name="Bristow J."/>
            <person name="Eisen J.A."/>
            <person name="Markowitz V."/>
            <person name="Hugenholtz P."/>
            <person name="Kyrpides N.C."/>
            <person name="Klenk H.P."/>
            <person name="Mavromatis K."/>
        </authorList>
    </citation>
    <scope>NUCLEOTIDE SEQUENCE [LARGE SCALE GENOMIC DNA]</scope>
    <source>
        <strain evidence="6">ATCC 29530 / DSM 19594 / LMG 11500 / NCIMB 11436 / LSU 4</strain>
    </source>
</reference>
<evidence type="ECO:0000313" key="5">
    <source>
        <dbReference type="EMBL" id="AEI48442.1"/>
    </source>
</evidence>
<dbReference type="RefSeq" id="WP_013927754.1">
    <property type="nucleotide sequence ID" value="NC_015703.1"/>
</dbReference>
<evidence type="ECO:0000256" key="4">
    <source>
        <dbReference type="ARBA" id="ARBA00022691"/>
    </source>
</evidence>
<dbReference type="CDD" id="cd02440">
    <property type="entry name" value="AdoMet_MTases"/>
    <property type="match status" value="1"/>
</dbReference>
<reference evidence="6" key="1">
    <citation type="submission" date="2011-06" db="EMBL/GenBank/DDBJ databases">
        <title>The complete genome of chromosome of Runella slithyformis DSM 19594.</title>
        <authorList>
            <consortium name="US DOE Joint Genome Institute (JGI-PGF)"/>
            <person name="Lucas S."/>
            <person name="Han J."/>
            <person name="Lapidus A."/>
            <person name="Bruce D."/>
            <person name="Goodwin L."/>
            <person name="Pitluck S."/>
            <person name="Peters L."/>
            <person name="Kyrpides N."/>
            <person name="Mavromatis K."/>
            <person name="Ivanova N."/>
            <person name="Ovchinnikova G."/>
            <person name="Zhang X."/>
            <person name="Misra M."/>
            <person name="Detter J.C."/>
            <person name="Tapia R."/>
            <person name="Han C."/>
            <person name="Land M."/>
            <person name="Hauser L."/>
            <person name="Markowitz V."/>
            <person name="Cheng J.-F."/>
            <person name="Hugenholtz P."/>
            <person name="Woyke T."/>
            <person name="Wu D."/>
            <person name="Tindall B."/>
            <person name="Faehrich R."/>
            <person name="Brambilla E."/>
            <person name="Klenk H.-P."/>
            <person name="Eisen J.A."/>
        </authorList>
    </citation>
    <scope>NUCLEOTIDE SEQUENCE [LARGE SCALE GENOMIC DNA]</scope>
    <source>
        <strain evidence="6">ATCC 29530 / DSM 19594 / LMG 11500 / NCIMB 11436 / LSU 4</strain>
    </source>
</reference>
<name>A0A7U3ZJR2_RUNSL</name>
<dbReference type="InterPro" id="IPR008854">
    <property type="entry name" value="TPMT"/>
</dbReference>
<dbReference type="GO" id="GO:0008757">
    <property type="term" value="F:S-adenosylmethionine-dependent methyltransferase activity"/>
    <property type="evidence" value="ECO:0007669"/>
    <property type="project" value="InterPro"/>
</dbReference>
<dbReference type="EMBL" id="CP002859">
    <property type="protein sequence ID" value="AEI48442.1"/>
    <property type="molecule type" value="Genomic_DNA"/>
</dbReference>
<gene>
    <name evidence="5" type="ordered locus">Runsl_2026</name>
</gene>
<protein>
    <submittedName>
        <fullName evidence="5">Thiopurine S-methyltransferase</fullName>
    </submittedName>
</protein>
<keyword evidence="1" id="KW-0597">Phosphoprotein</keyword>
<dbReference type="SUPFAM" id="SSF53335">
    <property type="entry name" value="S-adenosyl-L-methionine-dependent methyltransferases"/>
    <property type="match status" value="1"/>
</dbReference>
<proteinExistence type="predicted"/>
<evidence type="ECO:0000256" key="1">
    <source>
        <dbReference type="ARBA" id="ARBA00022553"/>
    </source>
</evidence>
<dbReference type="Pfam" id="PF05724">
    <property type="entry name" value="TPMT"/>
    <property type="match status" value="1"/>
</dbReference>
<evidence type="ECO:0000256" key="3">
    <source>
        <dbReference type="ARBA" id="ARBA00022679"/>
    </source>
</evidence>
<dbReference type="KEGG" id="rsi:Runsl_2026"/>
<dbReference type="PANTHER" id="PTHR32183">
    <property type="match status" value="1"/>
</dbReference>
<dbReference type="AlphaFoldDB" id="A0A7U3ZJR2"/>
<accession>A0A7U3ZJR2</accession>
<keyword evidence="4" id="KW-0949">S-adenosyl-L-methionine</keyword>
<keyword evidence="3" id="KW-0808">Transferase</keyword>
<evidence type="ECO:0000256" key="2">
    <source>
        <dbReference type="ARBA" id="ARBA00022603"/>
    </source>
</evidence>
<dbReference type="PROSITE" id="PS51585">
    <property type="entry name" value="SAM_MT_TPMT"/>
    <property type="match status" value="1"/>
</dbReference>
<dbReference type="Gene3D" id="3.40.50.150">
    <property type="entry name" value="Vaccinia Virus protein VP39"/>
    <property type="match status" value="1"/>
</dbReference>
<dbReference type="PANTHER" id="PTHR32183:SF6">
    <property type="entry name" value="CYSTEINE SULFINATE DESULFINASE_CYSTEINE DESULFURASE AND RELATED ENZYMES"/>
    <property type="match status" value="1"/>
</dbReference>
<evidence type="ECO:0000313" key="6">
    <source>
        <dbReference type="Proteomes" id="UP000000493"/>
    </source>
</evidence>
<sequence>MSNEFNQHYWNERYRTGQTGWDIGYASPPLTDYIDGLTDKNLKILIPGGGNSYEADYLLQQGFTDVTVVDISSEIIHKLQERYAASGLKAVCEDFFEHSGHYDLILEQTFFCAIDPALRPRYVQKMYELVTSGGTLAGLLFDRPFVGGPPFGGTVDEYKSLFNDYFELKRMDAAHNSIPPRQGSEVFFVASPKSI</sequence>
<keyword evidence="6" id="KW-1185">Reference proteome</keyword>
<dbReference type="GO" id="GO:0032259">
    <property type="term" value="P:methylation"/>
    <property type="evidence" value="ECO:0007669"/>
    <property type="project" value="UniProtKB-KW"/>
</dbReference>
<dbReference type="Proteomes" id="UP000000493">
    <property type="component" value="Chromosome"/>
</dbReference>
<keyword evidence="2" id="KW-0489">Methyltransferase</keyword>